<dbReference type="AlphaFoldDB" id="A0A165DK87"/>
<proteinExistence type="predicted"/>
<feature type="compositionally biased region" description="Basic residues" evidence="1">
    <location>
        <begin position="160"/>
        <end position="169"/>
    </location>
</feature>
<dbReference type="EMBL" id="KV426212">
    <property type="protein sequence ID" value="KZV84747.1"/>
    <property type="molecule type" value="Genomic_DNA"/>
</dbReference>
<feature type="region of interest" description="Disordered" evidence="1">
    <location>
        <begin position="111"/>
        <end position="223"/>
    </location>
</feature>
<feature type="compositionally biased region" description="Low complexity" evidence="1">
    <location>
        <begin position="20"/>
        <end position="30"/>
    </location>
</feature>
<feature type="region of interest" description="Disordered" evidence="1">
    <location>
        <begin position="1"/>
        <end position="81"/>
    </location>
</feature>
<name>A0A165DK87_EXIGL</name>
<feature type="region of interest" description="Disordered" evidence="1">
    <location>
        <begin position="401"/>
        <end position="430"/>
    </location>
</feature>
<feature type="region of interest" description="Disordered" evidence="1">
    <location>
        <begin position="337"/>
        <end position="363"/>
    </location>
</feature>
<keyword evidence="3" id="KW-1185">Reference proteome</keyword>
<reference evidence="2 3" key="1">
    <citation type="journal article" date="2016" name="Mol. Biol. Evol.">
        <title>Comparative Genomics of Early-Diverging Mushroom-Forming Fungi Provides Insights into the Origins of Lignocellulose Decay Capabilities.</title>
        <authorList>
            <person name="Nagy L.G."/>
            <person name="Riley R."/>
            <person name="Tritt A."/>
            <person name="Adam C."/>
            <person name="Daum C."/>
            <person name="Floudas D."/>
            <person name="Sun H."/>
            <person name="Yadav J.S."/>
            <person name="Pangilinan J."/>
            <person name="Larsson K.H."/>
            <person name="Matsuura K."/>
            <person name="Barry K."/>
            <person name="Labutti K."/>
            <person name="Kuo R."/>
            <person name="Ohm R.A."/>
            <person name="Bhattacharya S.S."/>
            <person name="Shirouzu T."/>
            <person name="Yoshinaga Y."/>
            <person name="Martin F.M."/>
            <person name="Grigoriev I.V."/>
            <person name="Hibbett D.S."/>
        </authorList>
    </citation>
    <scope>NUCLEOTIDE SEQUENCE [LARGE SCALE GENOMIC DNA]</scope>
    <source>
        <strain evidence="2 3">HHB12029</strain>
    </source>
</reference>
<dbReference type="Proteomes" id="UP000077266">
    <property type="component" value="Unassembled WGS sequence"/>
</dbReference>
<feature type="compositionally biased region" description="Basic and acidic residues" evidence="1">
    <location>
        <begin position="186"/>
        <end position="198"/>
    </location>
</feature>
<sequence length="531" mass="58448">MNQHNRNSQGPPPYPPPYPQHSQQPPWHSGMPQGHGAQPQYDFFPQHQDAPQPAQTTPMNLRRSPRGHASPQVYPAQHRPTIQPIHYFGSVPASPLARTDMYTTYAPQPVDTSNLLVSTPQPASSVCPPPIHEPPQDLADSDVELVPPSDPKRDKSAKNSTKKPAKAAKSKSESPTPASTTTNSKMKTEAKKKAEVKAKGKGTKTKGGAGSKSGPLNRRSAGMSDEEIDMLDADEAEDADLADDDPPSGNEEETRRWDAKDQVKAVEYATSDAVYPSLRVNGGKVHRDVLFFLFVLPRSDVFQIGQKVLNGRKTQAQVRNFFTIAWSKYAAVKRRQLRRQKHTGGGDGDADNPLAPTFEGSDNGGRGKFSDAVLDAFENGPLFPLIDRVAKNDANIVRKREWSSGASVSDAEDERKPKRAKTEDDDDSKDAISALVTSMKEKGKAEAEIGRANLELQRMREEREQRLAEKQDKREEAREARAEAQERRTDAEFFLRAKDTKLALLERIANLVASGGDADVIAQAKKLLADM</sequence>
<feature type="compositionally biased region" description="Polar residues" evidence="1">
    <location>
        <begin position="111"/>
        <end position="124"/>
    </location>
</feature>
<feature type="region of interest" description="Disordered" evidence="1">
    <location>
        <begin position="238"/>
        <end position="260"/>
    </location>
</feature>
<feature type="compositionally biased region" description="Pro residues" evidence="1">
    <location>
        <begin position="10"/>
        <end position="19"/>
    </location>
</feature>
<dbReference type="InParanoid" id="A0A165DK87"/>
<evidence type="ECO:0000256" key="1">
    <source>
        <dbReference type="SAM" id="MobiDB-lite"/>
    </source>
</evidence>
<accession>A0A165DK87</accession>
<feature type="compositionally biased region" description="Low complexity" evidence="1">
    <location>
        <begin position="173"/>
        <end position="185"/>
    </location>
</feature>
<feature type="compositionally biased region" description="Basic and acidic residues" evidence="1">
    <location>
        <begin position="413"/>
        <end position="422"/>
    </location>
</feature>
<protein>
    <submittedName>
        <fullName evidence="2">Uncharacterized protein</fullName>
    </submittedName>
</protein>
<organism evidence="2 3">
    <name type="scientific">Exidia glandulosa HHB12029</name>
    <dbReference type="NCBI Taxonomy" id="1314781"/>
    <lineage>
        <taxon>Eukaryota</taxon>
        <taxon>Fungi</taxon>
        <taxon>Dikarya</taxon>
        <taxon>Basidiomycota</taxon>
        <taxon>Agaricomycotina</taxon>
        <taxon>Agaricomycetes</taxon>
        <taxon>Auriculariales</taxon>
        <taxon>Exidiaceae</taxon>
        <taxon>Exidia</taxon>
    </lineage>
</organism>
<evidence type="ECO:0000313" key="2">
    <source>
        <dbReference type="EMBL" id="KZV84747.1"/>
    </source>
</evidence>
<feature type="region of interest" description="Disordered" evidence="1">
    <location>
        <begin position="461"/>
        <end position="484"/>
    </location>
</feature>
<dbReference type="OrthoDB" id="3270471at2759"/>
<evidence type="ECO:0000313" key="3">
    <source>
        <dbReference type="Proteomes" id="UP000077266"/>
    </source>
</evidence>
<gene>
    <name evidence="2" type="ORF">EXIGLDRAFT_776222</name>
</gene>